<reference evidence="1" key="1">
    <citation type="submission" date="2021-01" db="EMBL/GenBank/DDBJ databases">
        <title>A chromosome-scale assembly of European eel, Anguilla anguilla.</title>
        <authorList>
            <person name="Henkel C."/>
            <person name="Jong-Raadsen S.A."/>
            <person name="Dufour S."/>
            <person name="Weltzien F.-A."/>
            <person name="Palstra A.P."/>
            <person name="Pelster B."/>
            <person name="Spaink H.P."/>
            <person name="Van Den Thillart G.E."/>
            <person name="Jansen H."/>
            <person name="Zahm M."/>
            <person name="Klopp C."/>
            <person name="Cedric C."/>
            <person name="Louis A."/>
            <person name="Berthelot C."/>
            <person name="Parey E."/>
            <person name="Roest Crollius H."/>
            <person name="Montfort J."/>
            <person name="Robinson-Rechavi M."/>
            <person name="Bucao C."/>
            <person name="Bouchez O."/>
            <person name="Gislard M."/>
            <person name="Lluch J."/>
            <person name="Milhes M."/>
            <person name="Lampietro C."/>
            <person name="Lopez Roques C."/>
            <person name="Donnadieu C."/>
            <person name="Braasch I."/>
            <person name="Desvignes T."/>
            <person name="Postlethwait J."/>
            <person name="Bobe J."/>
            <person name="Guiguen Y."/>
            <person name="Dirks R."/>
        </authorList>
    </citation>
    <scope>NUCLEOTIDE SEQUENCE</scope>
    <source>
        <strain evidence="1">Tag_6206</strain>
        <tissue evidence="1">Liver</tissue>
    </source>
</reference>
<dbReference type="Proteomes" id="UP001044222">
    <property type="component" value="Chromosome 9"/>
</dbReference>
<proteinExistence type="predicted"/>
<protein>
    <submittedName>
        <fullName evidence="1">Uncharacterized protein</fullName>
    </submittedName>
</protein>
<dbReference type="AlphaFoldDB" id="A0A9D3M997"/>
<organism evidence="1 2">
    <name type="scientific">Anguilla anguilla</name>
    <name type="common">European freshwater eel</name>
    <name type="synonym">Muraena anguilla</name>
    <dbReference type="NCBI Taxonomy" id="7936"/>
    <lineage>
        <taxon>Eukaryota</taxon>
        <taxon>Metazoa</taxon>
        <taxon>Chordata</taxon>
        <taxon>Craniata</taxon>
        <taxon>Vertebrata</taxon>
        <taxon>Euteleostomi</taxon>
        <taxon>Actinopterygii</taxon>
        <taxon>Neopterygii</taxon>
        <taxon>Teleostei</taxon>
        <taxon>Anguilliformes</taxon>
        <taxon>Anguillidae</taxon>
        <taxon>Anguilla</taxon>
    </lineage>
</organism>
<sequence>MSGRRAENRQGAGRQKASEGKIWAIAYVANRTAQSRTGAVIGPDDRRVAPMTTTRGCCSHVRRPQHKHRFMRWVNSCRALVTNQVFSKYTHK</sequence>
<evidence type="ECO:0000313" key="2">
    <source>
        <dbReference type="Proteomes" id="UP001044222"/>
    </source>
</evidence>
<comment type="caution">
    <text evidence="1">The sequence shown here is derived from an EMBL/GenBank/DDBJ whole genome shotgun (WGS) entry which is preliminary data.</text>
</comment>
<accession>A0A9D3M997</accession>
<evidence type="ECO:0000313" key="1">
    <source>
        <dbReference type="EMBL" id="KAG5843115.1"/>
    </source>
</evidence>
<dbReference type="EMBL" id="JAFIRN010000009">
    <property type="protein sequence ID" value="KAG5843115.1"/>
    <property type="molecule type" value="Genomic_DNA"/>
</dbReference>
<keyword evidence="2" id="KW-1185">Reference proteome</keyword>
<name>A0A9D3M997_ANGAN</name>
<gene>
    <name evidence="1" type="ORF">ANANG_G00185060</name>
</gene>